<dbReference type="InterPro" id="IPR004027">
    <property type="entry name" value="SEC_C_motif"/>
</dbReference>
<dbReference type="RefSeq" id="WP_061417804.1">
    <property type="nucleotide sequence ID" value="NZ_JAFKOO010000004.1"/>
</dbReference>
<proteinExistence type="predicted"/>
<accession>A0A653LKK4</accession>
<gene>
    <name evidence="1" type="ORF">BACI348_140026</name>
</gene>
<protein>
    <submittedName>
        <fullName evidence="1">Uncharacterized protein</fullName>
    </submittedName>
</protein>
<reference evidence="1 2" key="1">
    <citation type="submission" date="2019-10" db="EMBL/GenBank/DDBJ databases">
        <authorList>
            <person name="Karimi E."/>
        </authorList>
    </citation>
    <scope>NUCLEOTIDE SEQUENCE [LARGE SCALE GENOMIC DNA]</scope>
    <source>
        <strain evidence="1">Bacillus sp. 348</strain>
    </source>
</reference>
<dbReference type="Pfam" id="PF02810">
    <property type="entry name" value="SEC-C"/>
    <property type="match status" value="1"/>
</dbReference>
<dbReference type="SUPFAM" id="SSF103642">
    <property type="entry name" value="Sec-C motif"/>
    <property type="match status" value="1"/>
</dbReference>
<dbReference type="Proteomes" id="UP000433089">
    <property type="component" value="Unassembled WGS sequence"/>
</dbReference>
<organism evidence="1 2">
    <name type="scientific">Bacillus altitudinis</name>
    <dbReference type="NCBI Taxonomy" id="293387"/>
    <lineage>
        <taxon>Bacteria</taxon>
        <taxon>Bacillati</taxon>
        <taxon>Bacillota</taxon>
        <taxon>Bacilli</taxon>
        <taxon>Bacillales</taxon>
        <taxon>Bacillaceae</taxon>
        <taxon>Bacillus</taxon>
    </lineage>
</organism>
<evidence type="ECO:0000313" key="2">
    <source>
        <dbReference type="Proteomes" id="UP000433089"/>
    </source>
</evidence>
<dbReference type="Gene3D" id="1.10.10.60">
    <property type="entry name" value="Homeodomain-like"/>
    <property type="match status" value="1"/>
</dbReference>
<name>A0A653LKK4_BACAB</name>
<evidence type="ECO:0000313" key="1">
    <source>
        <dbReference type="EMBL" id="VXA92691.1"/>
    </source>
</evidence>
<dbReference type="AlphaFoldDB" id="A0A653LKK4"/>
<dbReference type="EMBL" id="CABWLH010000006">
    <property type="protein sequence ID" value="VXA92691.1"/>
    <property type="molecule type" value="Genomic_DNA"/>
</dbReference>
<dbReference type="Gene3D" id="3.10.450.50">
    <property type="match status" value="1"/>
</dbReference>
<sequence length="363" mass="40934">MGKIKRNALCPCGSGKKYKHCCGQKSGGEQTSELVFKEAVQVQKDLMNYAFSKHQRAINQFINEFSFLADMDKETQQISVFHLSVWGIFFRPLTDKKETIFQEFLTKKAEDITRPKTRQVVESWTDMEPSLLLLNEKTDESLYFENMVTAEKVEVDVKPDQTVLPEKGSLVLGFPVQFEEKAEFFIQYTMFAKEFTDTLLLQVRQLVEAHEANGGARSTFMREAFPEVLKCMFAKQEVEEIEAPAQTEGSTVGLSADRMDWASDVQLETAKLIEDGMKEHGDQSLTDGALTVWKAYCDQKAPVIRKAASFAAGIEYYIHSLASDAPLSQAQIAKKYGISASTVSSRFKDIEKAVKEEQETTVS</sequence>